<comment type="similarity">
    <text evidence="1">Belongs to the cytochrome P450 family.</text>
</comment>
<name>D2U946_XANAP</name>
<accession>D2U946</accession>
<evidence type="ECO:0000313" key="2">
    <source>
        <dbReference type="EMBL" id="CBA16764.1"/>
    </source>
</evidence>
<dbReference type="OrthoDB" id="9816402at2"/>
<dbReference type="RefSeq" id="WP_012916762.1">
    <property type="nucleotide sequence ID" value="NC_013722.1"/>
</dbReference>
<reference evidence="2 3" key="1">
    <citation type="journal article" date="2009" name="BMC Genomics">
        <title>The complete genome sequence of Xanthomonas albilineans provides new insights into the reductive genome evolution of the xylem-limited Xanthomonadaceae.</title>
        <authorList>
            <person name="Pieretti I."/>
            <person name="Royer M."/>
            <person name="Barbe V."/>
            <person name="Carrere S."/>
            <person name="Koebnik R."/>
            <person name="Cociancich S."/>
            <person name="Couloux A."/>
            <person name="Darrasse A."/>
            <person name="Gouzy J."/>
            <person name="Jacques M.A."/>
            <person name="Lauber E."/>
            <person name="Manceau C."/>
            <person name="Mangenot S."/>
            <person name="Poussier S."/>
            <person name="Segurens B."/>
            <person name="Szurek B."/>
            <person name="Verdier V."/>
            <person name="Arlat M."/>
            <person name="Rott P."/>
        </authorList>
    </citation>
    <scope>NUCLEOTIDE SEQUENCE [LARGE SCALE GENOMIC DNA]</scope>
    <source>
        <strain evidence="3">GPE PC73 / CFBP 7063</strain>
    </source>
</reference>
<gene>
    <name evidence="2" type="ordered locus">XALc_2283</name>
</gene>
<dbReference type="AlphaFoldDB" id="D2U946"/>
<evidence type="ECO:0000256" key="1">
    <source>
        <dbReference type="ARBA" id="ARBA00010617"/>
    </source>
</evidence>
<dbReference type="GO" id="GO:0020037">
    <property type="term" value="F:heme binding"/>
    <property type="evidence" value="ECO:0007669"/>
    <property type="project" value="InterPro"/>
</dbReference>
<dbReference type="PATRIC" id="fig|29447.3.peg.2249"/>
<dbReference type="STRING" id="380358.XALC_2283"/>
<dbReference type="GO" id="GO:0016705">
    <property type="term" value="F:oxidoreductase activity, acting on paired donors, with incorporation or reduction of molecular oxygen"/>
    <property type="evidence" value="ECO:0007669"/>
    <property type="project" value="InterPro"/>
</dbReference>
<evidence type="ECO:0008006" key="4">
    <source>
        <dbReference type="Google" id="ProtNLM"/>
    </source>
</evidence>
<evidence type="ECO:0000313" key="3">
    <source>
        <dbReference type="Proteomes" id="UP000001890"/>
    </source>
</evidence>
<dbReference type="eggNOG" id="COG2124">
    <property type="taxonomic scope" value="Bacteria"/>
</dbReference>
<organism evidence="2 3">
    <name type="scientific">Xanthomonas albilineans (strain GPE PC73 / CFBP 7063)</name>
    <dbReference type="NCBI Taxonomy" id="380358"/>
    <lineage>
        <taxon>Bacteria</taxon>
        <taxon>Pseudomonadati</taxon>
        <taxon>Pseudomonadota</taxon>
        <taxon>Gammaproteobacteria</taxon>
        <taxon>Lysobacterales</taxon>
        <taxon>Lysobacteraceae</taxon>
        <taxon>Xanthomonas</taxon>
    </lineage>
</organism>
<dbReference type="GO" id="GO:0004497">
    <property type="term" value="F:monooxygenase activity"/>
    <property type="evidence" value="ECO:0007669"/>
    <property type="project" value="InterPro"/>
</dbReference>
<dbReference type="InterPro" id="IPR001128">
    <property type="entry name" value="Cyt_P450"/>
</dbReference>
<dbReference type="KEGG" id="xal:XALC_2283"/>
<dbReference type="Gene3D" id="1.10.630.10">
    <property type="entry name" value="Cytochrome P450"/>
    <property type="match status" value="1"/>
</dbReference>
<dbReference type="Pfam" id="PF00067">
    <property type="entry name" value="p450"/>
    <property type="match status" value="1"/>
</dbReference>
<dbReference type="InterPro" id="IPR050121">
    <property type="entry name" value="Cytochrome_P450_monoxygenase"/>
</dbReference>
<dbReference type="GeneID" id="57877590"/>
<keyword evidence="3" id="KW-1185">Reference proteome</keyword>
<protein>
    <recommendedName>
        <fullName evidence="4">Cytochrome P450</fullName>
    </recommendedName>
</protein>
<dbReference type="PANTHER" id="PTHR24305:SF166">
    <property type="entry name" value="CYTOCHROME P450 12A4, MITOCHONDRIAL-RELATED"/>
    <property type="match status" value="1"/>
</dbReference>
<dbReference type="EMBL" id="FP565176">
    <property type="protein sequence ID" value="CBA16764.1"/>
    <property type="molecule type" value="Genomic_DNA"/>
</dbReference>
<dbReference type="GO" id="GO:0005506">
    <property type="term" value="F:iron ion binding"/>
    <property type="evidence" value="ECO:0007669"/>
    <property type="project" value="InterPro"/>
</dbReference>
<proteinExistence type="inferred from homology"/>
<dbReference type="Proteomes" id="UP000001890">
    <property type="component" value="Chromosome"/>
</dbReference>
<dbReference type="SUPFAM" id="SSF48264">
    <property type="entry name" value="Cytochrome P450"/>
    <property type="match status" value="1"/>
</dbReference>
<sequence>MPAILADRESRTTILQPRLQALLHEHLGQDLFRLETNMLGVAGPTLIDRVLAARPATEHERPTFKPLRGRSIPRTEASKLMQAIGSDVREALKRPVPVTLDLSGSWPHVGHVYLRDLLLRVDPWRLRVLMDRALQLTPMLTWMVIAAGAVLPLTPREDASALAKLIAAKGASCYRERRYAMGLYRRAAASVCFAISTLVANALWLGSPFDAAASNRNILYEAMRLLPPSWSLMRNASPEYVALDPRIGVADDVLILPFLSHRDPALWEDPEVFRPERWNGLDPDALPGYLPFGHASERCWGRHMVMPLAEHLLELLRAQELVVNPKQRRARVPLDGLLGVFDVQVVRQGRG</sequence>
<dbReference type="PANTHER" id="PTHR24305">
    <property type="entry name" value="CYTOCHROME P450"/>
    <property type="match status" value="1"/>
</dbReference>
<dbReference type="InterPro" id="IPR036396">
    <property type="entry name" value="Cyt_P450_sf"/>
</dbReference>